<keyword evidence="2" id="KW-1185">Reference proteome</keyword>
<name>A0AAV4GD49_9GAST</name>
<comment type="caution">
    <text evidence="1">The sequence shown here is derived from an EMBL/GenBank/DDBJ whole genome shotgun (WGS) entry which is preliminary data.</text>
</comment>
<sequence>MTSEDFIDFKSMAGKVKNLAVDDDGEKIPWSKVRHVRACAQDPEALEIKTIYEGSTQRLNLNRRKRASGDIPDGRHMKLIVGQAKPGISETKKKDLISLCDSGQIPAMYKPFYTSLPLACAEDQPDDEED</sequence>
<evidence type="ECO:0000313" key="1">
    <source>
        <dbReference type="EMBL" id="GFR82953.1"/>
    </source>
</evidence>
<reference evidence="1 2" key="1">
    <citation type="journal article" date="2021" name="Elife">
        <title>Chloroplast acquisition without the gene transfer in kleptoplastic sea slugs, Plakobranchus ocellatus.</title>
        <authorList>
            <person name="Maeda T."/>
            <person name="Takahashi S."/>
            <person name="Yoshida T."/>
            <person name="Shimamura S."/>
            <person name="Takaki Y."/>
            <person name="Nagai Y."/>
            <person name="Toyoda A."/>
            <person name="Suzuki Y."/>
            <person name="Arimoto A."/>
            <person name="Ishii H."/>
            <person name="Satoh N."/>
            <person name="Nishiyama T."/>
            <person name="Hasebe M."/>
            <person name="Maruyama T."/>
            <person name="Minagawa J."/>
            <person name="Obokata J."/>
            <person name="Shigenobu S."/>
        </authorList>
    </citation>
    <scope>NUCLEOTIDE SEQUENCE [LARGE SCALE GENOMIC DNA]</scope>
</reference>
<protein>
    <submittedName>
        <fullName evidence="1">DNA repair protein rhp54</fullName>
    </submittedName>
</protein>
<dbReference type="AlphaFoldDB" id="A0AAV4GD49"/>
<gene>
    <name evidence="1" type="ORF">ElyMa_002376800</name>
</gene>
<dbReference type="EMBL" id="BMAT01004911">
    <property type="protein sequence ID" value="GFR82953.1"/>
    <property type="molecule type" value="Genomic_DNA"/>
</dbReference>
<proteinExistence type="predicted"/>
<accession>A0AAV4GD49</accession>
<organism evidence="1 2">
    <name type="scientific">Elysia marginata</name>
    <dbReference type="NCBI Taxonomy" id="1093978"/>
    <lineage>
        <taxon>Eukaryota</taxon>
        <taxon>Metazoa</taxon>
        <taxon>Spiralia</taxon>
        <taxon>Lophotrochozoa</taxon>
        <taxon>Mollusca</taxon>
        <taxon>Gastropoda</taxon>
        <taxon>Heterobranchia</taxon>
        <taxon>Euthyneura</taxon>
        <taxon>Panpulmonata</taxon>
        <taxon>Sacoglossa</taxon>
        <taxon>Placobranchoidea</taxon>
        <taxon>Plakobranchidae</taxon>
        <taxon>Elysia</taxon>
    </lineage>
</organism>
<dbReference type="Proteomes" id="UP000762676">
    <property type="component" value="Unassembled WGS sequence"/>
</dbReference>
<evidence type="ECO:0000313" key="2">
    <source>
        <dbReference type="Proteomes" id="UP000762676"/>
    </source>
</evidence>